<accession>A0A3B8WSV4</accession>
<dbReference type="Proteomes" id="UP000261325">
    <property type="component" value="Unassembled WGS sequence"/>
</dbReference>
<proteinExistence type="predicted"/>
<name>A0A3B8WSV4_MARNT</name>
<dbReference type="EMBL" id="DLYI01000313">
    <property type="protein sequence ID" value="HAC30698.1"/>
    <property type="molecule type" value="Genomic_DNA"/>
</dbReference>
<protein>
    <submittedName>
        <fullName evidence="1">Uncharacterized protein</fullName>
    </submittedName>
</protein>
<dbReference type="Gene3D" id="3.30.720.160">
    <property type="entry name" value="Bifunctional DNA primase/polymerase, N-terminal"/>
    <property type="match status" value="1"/>
</dbReference>
<reference evidence="1 2" key="1">
    <citation type="journal article" date="2018" name="Nat. Biotechnol.">
        <title>A standardized bacterial taxonomy based on genome phylogeny substantially revises the tree of life.</title>
        <authorList>
            <person name="Parks D.H."/>
            <person name="Chuvochina M."/>
            <person name="Waite D.W."/>
            <person name="Rinke C."/>
            <person name="Skarshewski A."/>
            <person name="Chaumeil P.A."/>
            <person name="Hugenholtz P."/>
        </authorList>
    </citation>
    <scope>NUCLEOTIDE SEQUENCE [LARGE SCALE GENOMIC DNA]</scope>
    <source>
        <strain evidence="1">UBA9049</strain>
    </source>
</reference>
<gene>
    <name evidence="1" type="ORF">DCF82_23270</name>
</gene>
<organism evidence="1 2">
    <name type="scientific">Marinobacter nauticus</name>
    <name type="common">Marinobacter hydrocarbonoclasticus</name>
    <name type="synonym">Marinobacter aquaeolei</name>
    <dbReference type="NCBI Taxonomy" id="2743"/>
    <lineage>
        <taxon>Bacteria</taxon>
        <taxon>Pseudomonadati</taxon>
        <taxon>Pseudomonadota</taxon>
        <taxon>Gammaproteobacteria</taxon>
        <taxon>Pseudomonadales</taxon>
        <taxon>Marinobacteraceae</taxon>
        <taxon>Marinobacter</taxon>
    </lineage>
</organism>
<evidence type="ECO:0000313" key="1">
    <source>
        <dbReference type="EMBL" id="HAC30698.1"/>
    </source>
</evidence>
<comment type="caution">
    <text evidence="1">The sequence shown here is derived from an EMBL/GenBank/DDBJ whole genome shotgun (WGS) entry which is preliminary data.</text>
</comment>
<sequence>MLTGESLEEAARSCRDRFGERFEGFEPVPIEAQARMKWSEYREKRITREELEAWLKEQTAEDEKQIRGMFNKMRGGK</sequence>
<evidence type="ECO:0000313" key="2">
    <source>
        <dbReference type="Proteomes" id="UP000261325"/>
    </source>
</evidence>
<dbReference type="AlphaFoldDB" id="A0A3B8WSV4"/>